<keyword evidence="1" id="KW-0472">Membrane</keyword>
<reference evidence="2" key="2">
    <citation type="submission" date="2020-08" db="EMBL/GenBank/DDBJ databases">
        <title>Plant Genome Project.</title>
        <authorList>
            <person name="Zhang R.-G."/>
        </authorList>
    </citation>
    <scope>NUCLEOTIDE SEQUENCE</scope>
    <source>
        <strain evidence="2">Huo1</strain>
        <tissue evidence="2">Leaf</tissue>
    </source>
</reference>
<keyword evidence="1" id="KW-1133">Transmembrane helix</keyword>
<evidence type="ECO:0000313" key="3">
    <source>
        <dbReference type="Proteomes" id="UP000298416"/>
    </source>
</evidence>
<evidence type="ECO:0000256" key="1">
    <source>
        <dbReference type="SAM" id="Phobius"/>
    </source>
</evidence>
<dbReference type="PANTHER" id="PTHR36026:SF1">
    <property type="entry name" value="OS05G0542100 PROTEIN"/>
    <property type="match status" value="1"/>
</dbReference>
<feature type="transmembrane region" description="Helical" evidence="1">
    <location>
        <begin position="16"/>
        <end position="34"/>
    </location>
</feature>
<gene>
    <name evidence="2" type="ORF">SASPL_102499</name>
</gene>
<dbReference type="PANTHER" id="PTHR36026">
    <property type="entry name" value="OS05G0542100 PROTEIN"/>
    <property type="match status" value="1"/>
</dbReference>
<evidence type="ECO:0000313" key="2">
    <source>
        <dbReference type="EMBL" id="KAG6437580.1"/>
    </source>
</evidence>
<accession>A0A8X8YRA9</accession>
<keyword evidence="1" id="KW-0812">Transmembrane</keyword>
<proteinExistence type="predicted"/>
<reference evidence="2" key="1">
    <citation type="submission" date="2018-01" db="EMBL/GenBank/DDBJ databases">
        <authorList>
            <person name="Mao J.F."/>
        </authorList>
    </citation>
    <scope>NUCLEOTIDE SEQUENCE</scope>
    <source>
        <strain evidence="2">Huo1</strain>
        <tissue evidence="2">Leaf</tissue>
    </source>
</reference>
<dbReference type="EMBL" id="PNBA02000001">
    <property type="protein sequence ID" value="KAG6437580.1"/>
    <property type="molecule type" value="Genomic_DNA"/>
</dbReference>
<protein>
    <submittedName>
        <fullName evidence="2">Uncharacterized protein</fullName>
    </submittedName>
</protein>
<dbReference type="AlphaFoldDB" id="A0A8X8YRA9"/>
<comment type="caution">
    <text evidence="2">The sequence shown here is derived from an EMBL/GenBank/DDBJ whole genome shotgun (WGS) entry which is preliminary data.</text>
</comment>
<keyword evidence="3" id="KW-1185">Reference proteome</keyword>
<organism evidence="2">
    <name type="scientific">Salvia splendens</name>
    <name type="common">Scarlet sage</name>
    <dbReference type="NCBI Taxonomy" id="180675"/>
    <lineage>
        <taxon>Eukaryota</taxon>
        <taxon>Viridiplantae</taxon>
        <taxon>Streptophyta</taxon>
        <taxon>Embryophyta</taxon>
        <taxon>Tracheophyta</taxon>
        <taxon>Spermatophyta</taxon>
        <taxon>Magnoliopsida</taxon>
        <taxon>eudicotyledons</taxon>
        <taxon>Gunneridae</taxon>
        <taxon>Pentapetalae</taxon>
        <taxon>asterids</taxon>
        <taxon>lamiids</taxon>
        <taxon>Lamiales</taxon>
        <taxon>Lamiaceae</taxon>
        <taxon>Nepetoideae</taxon>
        <taxon>Mentheae</taxon>
        <taxon>Salviinae</taxon>
        <taxon>Salvia</taxon>
        <taxon>Salvia subgen. Calosphace</taxon>
        <taxon>core Calosphace</taxon>
    </lineage>
</organism>
<name>A0A8X8YRA9_SALSN</name>
<sequence>MPVMDKLKIFVVQEPVVAASCLIAGVGLFLPAVVRPILDSYGKSNQGPKTYPLCSALYCCCHFPYLAHELILNKLVEKSRLNAHHLCPSTASLGITVLLLFSASKDTVFCSDPYYPVLLICRLNT</sequence>
<dbReference type="Proteomes" id="UP000298416">
    <property type="component" value="Unassembled WGS sequence"/>
</dbReference>